<organism evidence="11 12">
    <name type="scientific">Knipowitschia caucasica</name>
    <name type="common">Caucasian dwarf goby</name>
    <name type="synonym">Pomatoschistus caucasicus</name>
    <dbReference type="NCBI Taxonomy" id="637954"/>
    <lineage>
        <taxon>Eukaryota</taxon>
        <taxon>Metazoa</taxon>
        <taxon>Chordata</taxon>
        <taxon>Craniata</taxon>
        <taxon>Vertebrata</taxon>
        <taxon>Euteleostomi</taxon>
        <taxon>Actinopterygii</taxon>
        <taxon>Neopterygii</taxon>
        <taxon>Teleostei</taxon>
        <taxon>Neoteleostei</taxon>
        <taxon>Acanthomorphata</taxon>
        <taxon>Gobiaria</taxon>
        <taxon>Gobiiformes</taxon>
        <taxon>Gobioidei</taxon>
        <taxon>Gobiidae</taxon>
        <taxon>Gobiinae</taxon>
        <taxon>Knipowitschia</taxon>
    </lineage>
</organism>
<evidence type="ECO:0000256" key="5">
    <source>
        <dbReference type="ARBA" id="ARBA00022989"/>
    </source>
</evidence>
<feature type="transmembrane region" description="Helical" evidence="10">
    <location>
        <begin position="54"/>
        <end position="72"/>
    </location>
</feature>
<feature type="transmembrane region" description="Helical" evidence="10">
    <location>
        <begin position="336"/>
        <end position="355"/>
    </location>
</feature>
<feature type="transmembrane region" description="Helical" evidence="10">
    <location>
        <begin position="127"/>
        <end position="146"/>
    </location>
</feature>
<feature type="compositionally biased region" description="Basic and acidic residues" evidence="9">
    <location>
        <begin position="381"/>
        <end position="391"/>
    </location>
</feature>
<evidence type="ECO:0000256" key="1">
    <source>
        <dbReference type="ARBA" id="ARBA00004651"/>
    </source>
</evidence>
<comment type="subcellular location">
    <subcellularLocation>
        <location evidence="1">Cell membrane</location>
        <topology evidence="1">Multi-pass membrane protein</topology>
    </subcellularLocation>
</comment>
<dbReference type="InterPro" id="IPR004937">
    <property type="entry name" value="Urea_transporter"/>
</dbReference>
<evidence type="ECO:0000256" key="7">
    <source>
        <dbReference type="ARBA" id="ARBA00033993"/>
    </source>
</evidence>
<evidence type="ECO:0000256" key="8">
    <source>
        <dbReference type="PIRNR" id="PIRNR016502"/>
    </source>
</evidence>
<evidence type="ECO:0000256" key="2">
    <source>
        <dbReference type="ARBA" id="ARBA00005914"/>
    </source>
</evidence>
<feature type="transmembrane region" description="Helical" evidence="10">
    <location>
        <begin position="248"/>
        <end position="271"/>
    </location>
</feature>
<dbReference type="Pfam" id="PF03253">
    <property type="entry name" value="UT"/>
    <property type="match status" value="1"/>
</dbReference>
<dbReference type="EMBL" id="OZ035841">
    <property type="protein sequence ID" value="CAL1590340.1"/>
    <property type="molecule type" value="Genomic_DNA"/>
</dbReference>
<evidence type="ECO:0000313" key="11">
    <source>
        <dbReference type="EMBL" id="CAL1590340.1"/>
    </source>
</evidence>
<gene>
    <name evidence="11" type="ORF">KC01_LOCUS19859</name>
</gene>
<evidence type="ECO:0000313" key="12">
    <source>
        <dbReference type="Proteomes" id="UP001497482"/>
    </source>
</evidence>
<reference evidence="11 12" key="1">
    <citation type="submission" date="2024-04" db="EMBL/GenBank/DDBJ databases">
        <authorList>
            <person name="Waldvogel A.-M."/>
            <person name="Schoenle A."/>
        </authorList>
    </citation>
    <scope>NUCLEOTIDE SEQUENCE [LARGE SCALE GENOMIC DNA]</scope>
</reference>
<feature type="transmembrane region" description="Helical" evidence="10">
    <location>
        <begin position="158"/>
        <end position="181"/>
    </location>
</feature>
<dbReference type="AlphaFoldDB" id="A0AAV2KQK4"/>
<dbReference type="GO" id="GO:0005886">
    <property type="term" value="C:plasma membrane"/>
    <property type="evidence" value="ECO:0007669"/>
    <property type="project" value="UniProtKB-SubCell"/>
</dbReference>
<keyword evidence="5 10" id="KW-1133">Transmembrane helix</keyword>
<dbReference type="GO" id="GO:0015204">
    <property type="term" value="F:urea transmembrane transporter activity"/>
    <property type="evidence" value="ECO:0007669"/>
    <property type="project" value="InterPro"/>
</dbReference>
<feature type="transmembrane region" description="Helical" evidence="10">
    <location>
        <begin position="78"/>
        <end position="95"/>
    </location>
</feature>
<sequence>MWTEGKAEGGGSRTGVVHKLLLCTGDMLHLDTLVQDQWWLVQLLLWSLRGVSRVILVNNPLSGALILAALVWASPWQALLGAVGVLVSTLTAVITGQDRGQVRGGLHGFNGMLVSLLIGHFSAEEEWYWLLLLPVCVCSATSELLASSLSSVLDRWDLPVSVFPFNMIILLFLLCTGPQHLYFPRVSVLPPGLLPPGLLPPGLLPPGAAEANITELSIIQVLRGVPVGVGQIYACSSLGPSLLMLGAVLLYSPLLAAHALLGSAIGTLAGLSMAVRPSCLYSGLSGFNGALGCMAVGGLFFTFSWRTHLFSIASAFFSAYMDIALSNLLGTMGLPACSWAATIVTTLMMLMTGTLNTYRIPIGQVGSPELNLRSHSQWEASKPEPDLRSHSQWEASIPTDRESTDV</sequence>
<dbReference type="Gene3D" id="1.10.3430.10">
    <property type="entry name" value="Ammonium transporter AmtB like domains"/>
    <property type="match status" value="1"/>
</dbReference>
<dbReference type="FunFam" id="1.10.3430.10:FF:000019">
    <property type="entry name" value="Urea transporter"/>
    <property type="match status" value="1"/>
</dbReference>
<protein>
    <recommendedName>
        <fullName evidence="8">Urea transporter</fullName>
    </recommendedName>
</protein>
<dbReference type="Proteomes" id="UP001497482">
    <property type="component" value="Chromosome 19"/>
</dbReference>
<evidence type="ECO:0000256" key="3">
    <source>
        <dbReference type="ARBA" id="ARBA00022475"/>
    </source>
</evidence>
<dbReference type="InterPro" id="IPR029020">
    <property type="entry name" value="Ammonium/urea_transptr"/>
</dbReference>
<keyword evidence="6 8" id="KW-0472">Membrane</keyword>
<keyword evidence="4 10" id="KW-0812">Transmembrane</keyword>
<proteinExistence type="inferred from homology"/>
<evidence type="ECO:0000256" key="9">
    <source>
        <dbReference type="SAM" id="MobiDB-lite"/>
    </source>
</evidence>
<name>A0AAV2KQK4_KNICA</name>
<evidence type="ECO:0000256" key="6">
    <source>
        <dbReference type="ARBA" id="ARBA00023136"/>
    </source>
</evidence>
<keyword evidence="12" id="KW-1185">Reference proteome</keyword>
<dbReference type="PANTHER" id="PTHR10464">
    <property type="entry name" value="UREA TRANSPORTER"/>
    <property type="match status" value="1"/>
</dbReference>
<comment type="catalytic activity">
    <reaction evidence="7">
        <text>urea(in) = urea(out)</text>
        <dbReference type="Rhea" id="RHEA:32799"/>
        <dbReference type="ChEBI" id="CHEBI:16199"/>
    </reaction>
</comment>
<keyword evidence="8" id="KW-0813">Transport</keyword>
<evidence type="ECO:0000256" key="4">
    <source>
        <dbReference type="ARBA" id="ARBA00022692"/>
    </source>
</evidence>
<feature type="region of interest" description="Disordered" evidence="9">
    <location>
        <begin position="373"/>
        <end position="406"/>
    </location>
</feature>
<feature type="transmembrane region" description="Helical" evidence="10">
    <location>
        <begin position="102"/>
        <end position="121"/>
    </location>
</feature>
<feature type="transmembrane region" description="Helical" evidence="10">
    <location>
        <begin position="283"/>
        <end position="303"/>
    </location>
</feature>
<evidence type="ECO:0000256" key="10">
    <source>
        <dbReference type="SAM" id="Phobius"/>
    </source>
</evidence>
<dbReference type="PIRSF" id="PIRSF016502">
    <property type="entry name" value="Urea_transporter"/>
    <property type="match status" value="1"/>
</dbReference>
<accession>A0AAV2KQK4</accession>
<comment type="similarity">
    <text evidence="2 8">Belongs to the urea transporter family.</text>
</comment>
<keyword evidence="3 8" id="KW-1003">Cell membrane</keyword>
<dbReference type="PANTHER" id="PTHR10464:SF9">
    <property type="entry name" value="UREA TRANSPORTER"/>
    <property type="match status" value="1"/>
</dbReference>